<evidence type="ECO:0000256" key="2">
    <source>
        <dbReference type="ARBA" id="ARBA00008072"/>
    </source>
</evidence>
<dbReference type="PROSITE" id="PS00059">
    <property type="entry name" value="ADH_ZINC"/>
    <property type="match status" value="1"/>
</dbReference>
<dbReference type="STRING" id="984486.A0A1E3QU70"/>
<dbReference type="PANTHER" id="PTHR43161">
    <property type="entry name" value="SORBITOL DEHYDROGENASE"/>
    <property type="match status" value="1"/>
</dbReference>
<comment type="cofactor">
    <cofactor evidence="1 7">
        <name>Zn(2+)</name>
        <dbReference type="ChEBI" id="CHEBI:29105"/>
    </cofactor>
</comment>
<keyword evidence="6" id="KW-0520">NAD</keyword>
<dbReference type="InterPro" id="IPR013149">
    <property type="entry name" value="ADH-like_C"/>
</dbReference>
<dbReference type="GO" id="GO:0008270">
    <property type="term" value="F:zinc ion binding"/>
    <property type="evidence" value="ECO:0007669"/>
    <property type="project" value="InterPro"/>
</dbReference>
<dbReference type="Pfam" id="PF08240">
    <property type="entry name" value="ADH_N"/>
    <property type="match status" value="1"/>
</dbReference>
<evidence type="ECO:0000256" key="3">
    <source>
        <dbReference type="ARBA" id="ARBA00022723"/>
    </source>
</evidence>
<keyword evidence="5" id="KW-0560">Oxidoreductase</keyword>
<evidence type="ECO:0000256" key="5">
    <source>
        <dbReference type="ARBA" id="ARBA00023002"/>
    </source>
</evidence>
<dbReference type="GeneID" id="30146186"/>
<dbReference type="SUPFAM" id="SSF50129">
    <property type="entry name" value="GroES-like"/>
    <property type="match status" value="1"/>
</dbReference>
<dbReference type="PANTHER" id="PTHR43161:SF9">
    <property type="entry name" value="SORBITOL DEHYDROGENASE"/>
    <property type="match status" value="1"/>
</dbReference>
<dbReference type="GO" id="GO:0006062">
    <property type="term" value="P:sorbitol catabolic process"/>
    <property type="evidence" value="ECO:0007669"/>
    <property type="project" value="TreeGrafter"/>
</dbReference>
<dbReference type="Gene3D" id="3.40.50.720">
    <property type="entry name" value="NAD(P)-binding Rossmann-like Domain"/>
    <property type="match status" value="1"/>
</dbReference>
<dbReference type="FunFam" id="3.40.50.720:FF:000068">
    <property type="entry name" value="Sorbitol dehydrogenase"/>
    <property type="match status" value="1"/>
</dbReference>
<comment type="similarity">
    <text evidence="2 7">Belongs to the zinc-containing alcohol dehydrogenase family.</text>
</comment>
<dbReference type="SMART" id="SM00829">
    <property type="entry name" value="PKS_ER"/>
    <property type="match status" value="1"/>
</dbReference>
<keyword evidence="10" id="KW-1185">Reference proteome</keyword>
<dbReference type="InterPro" id="IPR036291">
    <property type="entry name" value="NAD(P)-bd_dom_sf"/>
</dbReference>
<evidence type="ECO:0000259" key="8">
    <source>
        <dbReference type="SMART" id="SM00829"/>
    </source>
</evidence>
<dbReference type="InterPro" id="IPR020843">
    <property type="entry name" value="ER"/>
</dbReference>
<gene>
    <name evidence="9" type="ORF">BABINDRAFT_160605</name>
</gene>
<dbReference type="RefSeq" id="XP_018986548.1">
    <property type="nucleotide sequence ID" value="XM_019128333.1"/>
</dbReference>
<dbReference type="AlphaFoldDB" id="A0A1E3QU70"/>
<evidence type="ECO:0000256" key="7">
    <source>
        <dbReference type="RuleBase" id="RU361277"/>
    </source>
</evidence>
<name>A0A1E3QU70_9ASCO</name>
<dbReference type="Gene3D" id="3.90.180.10">
    <property type="entry name" value="Medium-chain alcohol dehydrogenases, catalytic domain"/>
    <property type="match status" value="1"/>
</dbReference>
<dbReference type="EMBL" id="KV454428">
    <property type="protein sequence ID" value="ODQ81220.1"/>
    <property type="molecule type" value="Genomic_DNA"/>
</dbReference>
<evidence type="ECO:0000256" key="6">
    <source>
        <dbReference type="ARBA" id="ARBA00023027"/>
    </source>
</evidence>
<dbReference type="CDD" id="cd05285">
    <property type="entry name" value="sorbitol_DH"/>
    <property type="match status" value="1"/>
</dbReference>
<dbReference type="Proteomes" id="UP000094336">
    <property type="component" value="Unassembled WGS sequence"/>
</dbReference>
<feature type="domain" description="Enoyl reductase (ER)" evidence="8">
    <location>
        <begin position="13"/>
        <end position="352"/>
    </location>
</feature>
<dbReference type="Pfam" id="PF00107">
    <property type="entry name" value="ADH_zinc_N"/>
    <property type="match status" value="1"/>
</dbReference>
<evidence type="ECO:0000313" key="10">
    <source>
        <dbReference type="Proteomes" id="UP000094336"/>
    </source>
</evidence>
<dbReference type="GO" id="GO:0003939">
    <property type="term" value="F:L-iditol 2-dehydrogenase (NAD+) activity"/>
    <property type="evidence" value="ECO:0007669"/>
    <property type="project" value="TreeGrafter"/>
</dbReference>
<evidence type="ECO:0000256" key="4">
    <source>
        <dbReference type="ARBA" id="ARBA00022833"/>
    </source>
</evidence>
<sequence length="358" mass="38519">MSLKLENPSVVLKQVGEIVIENRPVPKLQDSHYVKIAIKKTGICGSDVHYYTHGSIGPFVVKNPMVLGHESAGIVVEIGADVQNIQVGDRVAVEPGVPSRYSDEYKSGNYNLCPCMVFAATPPYDGTLARFYTVPEDFVVKLPDHVSLEEGALVEPLSVAVHATRIAKVTFGDRVAVYGAGPVGLLIAATAKAYGATEVLVIDVFDNKLELARTLGATHTYNSGGDRGLSEADLVAKQLAALNGIPPNVVFDASGAEPCIRAGINLIKAGGTYVQVGMGKDDVNFPLTVMGTKELTVRGLFRYSYDDYKMAVKLVSENRVDVKKLITHRVKFDDAVKAFELVRDGKAVKCIIDGPEDI</sequence>
<evidence type="ECO:0000313" key="9">
    <source>
        <dbReference type="EMBL" id="ODQ81220.1"/>
    </source>
</evidence>
<dbReference type="InterPro" id="IPR013154">
    <property type="entry name" value="ADH-like_N"/>
</dbReference>
<dbReference type="InterPro" id="IPR011032">
    <property type="entry name" value="GroES-like_sf"/>
</dbReference>
<dbReference type="InterPro" id="IPR045306">
    <property type="entry name" value="SDH-like"/>
</dbReference>
<evidence type="ECO:0000256" key="1">
    <source>
        <dbReference type="ARBA" id="ARBA00001947"/>
    </source>
</evidence>
<proteinExistence type="inferred from homology"/>
<keyword evidence="3 7" id="KW-0479">Metal-binding</keyword>
<dbReference type="SUPFAM" id="SSF51735">
    <property type="entry name" value="NAD(P)-binding Rossmann-fold domains"/>
    <property type="match status" value="1"/>
</dbReference>
<reference evidence="10" key="1">
    <citation type="submission" date="2016-05" db="EMBL/GenBank/DDBJ databases">
        <title>Comparative genomics of biotechnologically important yeasts.</title>
        <authorList>
            <consortium name="DOE Joint Genome Institute"/>
            <person name="Riley R."/>
            <person name="Haridas S."/>
            <person name="Wolfe K.H."/>
            <person name="Lopes M.R."/>
            <person name="Hittinger C.T."/>
            <person name="Goker M."/>
            <person name="Salamov A."/>
            <person name="Wisecaver J."/>
            <person name="Long T.M."/>
            <person name="Aerts A.L."/>
            <person name="Barry K."/>
            <person name="Choi C."/>
            <person name="Clum A."/>
            <person name="Coughlan A.Y."/>
            <person name="Deshpande S."/>
            <person name="Douglass A.P."/>
            <person name="Hanson S.J."/>
            <person name="Klenk H.-P."/>
            <person name="Labutti K."/>
            <person name="Lapidus A."/>
            <person name="Lindquist E."/>
            <person name="Lipzen A."/>
            <person name="Meier-Kolthoff J.P."/>
            <person name="Ohm R.A."/>
            <person name="Otillar R.P."/>
            <person name="Pangilinan J."/>
            <person name="Peng Y."/>
            <person name="Rokas A."/>
            <person name="Rosa C.A."/>
            <person name="Scheuner C."/>
            <person name="Sibirny A.A."/>
            <person name="Slot J.C."/>
            <person name="Stielow J.B."/>
            <person name="Sun H."/>
            <person name="Kurtzman C.P."/>
            <person name="Blackwell M."/>
            <person name="Grigoriev I.V."/>
            <person name="Jeffries T.W."/>
        </authorList>
    </citation>
    <scope>NUCLEOTIDE SEQUENCE [LARGE SCALE GENOMIC DNA]</scope>
    <source>
        <strain evidence="10">NRRL Y-12698</strain>
    </source>
</reference>
<organism evidence="9 10">
    <name type="scientific">Babjeviella inositovora NRRL Y-12698</name>
    <dbReference type="NCBI Taxonomy" id="984486"/>
    <lineage>
        <taxon>Eukaryota</taxon>
        <taxon>Fungi</taxon>
        <taxon>Dikarya</taxon>
        <taxon>Ascomycota</taxon>
        <taxon>Saccharomycotina</taxon>
        <taxon>Pichiomycetes</taxon>
        <taxon>Serinales incertae sedis</taxon>
        <taxon>Babjeviella</taxon>
    </lineage>
</organism>
<accession>A0A1E3QU70</accession>
<dbReference type="InterPro" id="IPR002328">
    <property type="entry name" value="ADH_Zn_CS"/>
</dbReference>
<keyword evidence="4 7" id="KW-0862">Zinc</keyword>
<dbReference type="OrthoDB" id="3941538at2759"/>
<protein>
    <recommendedName>
        <fullName evidence="8">Enoyl reductase (ER) domain-containing protein</fullName>
    </recommendedName>
</protein>